<feature type="non-terminal residue" evidence="1">
    <location>
        <position position="1"/>
    </location>
</feature>
<protein>
    <submittedName>
        <fullName evidence="1">Uncharacterized protein</fullName>
    </submittedName>
</protein>
<comment type="caution">
    <text evidence="1">The sequence shown here is derived from an EMBL/GenBank/DDBJ whole genome shotgun (WGS) entry which is preliminary data.</text>
</comment>
<name>A0A820JDQ8_9BILA</name>
<dbReference type="AlphaFoldDB" id="A0A820JDQ8"/>
<organism evidence="1 2">
    <name type="scientific">Rotaria sordida</name>
    <dbReference type="NCBI Taxonomy" id="392033"/>
    <lineage>
        <taxon>Eukaryota</taxon>
        <taxon>Metazoa</taxon>
        <taxon>Spiralia</taxon>
        <taxon>Gnathifera</taxon>
        <taxon>Rotifera</taxon>
        <taxon>Eurotatoria</taxon>
        <taxon>Bdelloidea</taxon>
        <taxon>Philodinida</taxon>
        <taxon>Philodinidae</taxon>
        <taxon>Rotaria</taxon>
    </lineage>
</organism>
<evidence type="ECO:0000313" key="1">
    <source>
        <dbReference type="EMBL" id="CAF4325526.1"/>
    </source>
</evidence>
<dbReference type="Proteomes" id="UP000663874">
    <property type="component" value="Unassembled WGS sequence"/>
</dbReference>
<proteinExistence type="predicted"/>
<evidence type="ECO:0000313" key="2">
    <source>
        <dbReference type="Proteomes" id="UP000663874"/>
    </source>
</evidence>
<reference evidence="1" key="1">
    <citation type="submission" date="2021-02" db="EMBL/GenBank/DDBJ databases">
        <authorList>
            <person name="Nowell W R."/>
        </authorList>
    </citation>
    <scope>NUCLEOTIDE SEQUENCE</scope>
</reference>
<gene>
    <name evidence="1" type="ORF">FNK824_LOCUS41493</name>
</gene>
<sequence length="85" mass="9992">VIISHSPYRPKTKIYTHLPHSKINQISQAKQIETESDTRKLSTITITPIITLNRYEVNQFNEFIQQTKNFQIPQDNYQHAMLLVP</sequence>
<accession>A0A820JDQ8</accession>
<feature type="non-terminal residue" evidence="1">
    <location>
        <position position="85"/>
    </location>
</feature>
<dbReference type="EMBL" id="CAJOBE010040830">
    <property type="protein sequence ID" value="CAF4325526.1"/>
    <property type="molecule type" value="Genomic_DNA"/>
</dbReference>